<feature type="transmembrane region" description="Helical" evidence="11">
    <location>
        <begin position="434"/>
        <end position="452"/>
    </location>
</feature>
<evidence type="ECO:0000256" key="10">
    <source>
        <dbReference type="ARBA" id="ARBA00048682"/>
    </source>
</evidence>
<keyword evidence="8 11" id="KW-1133">Transmembrane helix</keyword>
<keyword evidence="4 11" id="KW-0328">Glycosyltransferase</keyword>
<dbReference type="InterPro" id="IPR018513">
    <property type="entry name" value="Cell_synthase_bac"/>
</dbReference>
<dbReference type="Proteomes" id="UP001073227">
    <property type="component" value="Unassembled WGS sequence"/>
</dbReference>
<dbReference type="Pfam" id="PF07238">
    <property type="entry name" value="PilZ"/>
    <property type="match status" value="1"/>
</dbReference>
<feature type="transmembrane region" description="Helical" evidence="11">
    <location>
        <begin position="401"/>
        <end position="422"/>
    </location>
</feature>
<comment type="caution">
    <text evidence="14">The sequence shown here is derived from an EMBL/GenBank/DDBJ whole genome shotgun (WGS) entry which is preliminary data.</text>
</comment>
<evidence type="ECO:0000256" key="2">
    <source>
        <dbReference type="ARBA" id="ARBA00022475"/>
    </source>
</evidence>
<feature type="domain" description="Glycosyltransferase 2-like" evidence="13">
    <location>
        <begin position="228"/>
        <end position="421"/>
    </location>
</feature>
<evidence type="ECO:0000256" key="5">
    <source>
        <dbReference type="ARBA" id="ARBA00022679"/>
    </source>
</evidence>
<protein>
    <recommendedName>
        <fullName evidence="11">Cellulose synthase catalytic subunit [UDP-forming]</fullName>
        <ecNumber evidence="11">2.4.1.12</ecNumber>
    </recommendedName>
</protein>
<evidence type="ECO:0000259" key="13">
    <source>
        <dbReference type="Pfam" id="PF13632"/>
    </source>
</evidence>
<dbReference type="InterPro" id="IPR029044">
    <property type="entry name" value="Nucleotide-diphossugar_trans"/>
</dbReference>
<keyword evidence="7 11" id="KW-0135">Cellulose biosynthesis</keyword>
<dbReference type="InterPro" id="IPR050321">
    <property type="entry name" value="Glycosyltr_2/OpgH_subfam"/>
</dbReference>
<keyword evidence="2 11" id="KW-1003">Cell membrane</keyword>
<dbReference type="RefSeq" id="WP_267655443.1">
    <property type="nucleotide sequence ID" value="NZ_JAOVZR010000001.1"/>
</dbReference>
<keyword evidence="5 11" id="KW-0808">Transferase</keyword>
<evidence type="ECO:0000256" key="1">
    <source>
        <dbReference type="ARBA" id="ARBA00004429"/>
    </source>
</evidence>
<evidence type="ECO:0000256" key="6">
    <source>
        <dbReference type="ARBA" id="ARBA00022692"/>
    </source>
</evidence>
<comment type="catalytic activity">
    <reaction evidence="10 11">
        <text>[(1-&gt;4)-beta-D-glucosyl](n) + UDP-alpha-D-glucose = [(1-&gt;4)-beta-D-glucosyl](n+1) + UDP + H(+)</text>
        <dbReference type="Rhea" id="RHEA:19929"/>
        <dbReference type="Rhea" id="RHEA-COMP:10033"/>
        <dbReference type="Rhea" id="RHEA-COMP:10034"/>
        <dbReference type="ChEBI" id="CHEBI:15378"/>
        <dbReference type="ChEBI" id="CHEBI:18246"/>
        <dbReference type="ChEBI" id="CHEBI:58223"/>
        <dbReference type="ChEBI" id="CHEBI:58885"/>
        <dbReference type="EC" id="2.4.1.12"/>
    </reaction>
</comment>
<dbReference type="Pfam" id="PF03170">
    <property type="entry name" value="BcsB"/>
    <property type="match status" value="1"/>
</dbReference>
<keyword evidence="11" id="KW-0973">c-di-GMP</keyword>
<gene>
    <name evidence="14" type="primary">bcsA</name>
    <name evidence="14" type="ORF">OEG84_20435</name>
</gene>
<dbReference type="SUPFAM" id="SSF53448">
    <property type="entry name" value="Nucleotide-diphospho-sugar transferases"/>
    <property type="match status" value="1"/>
</dbReference>
<comment type="pathway">
    <text evidence="11">Glycan metabolism; bacterial cellulose biosynthesis.</text>
</comment>
<dbReference type="PANTHER" id="PTHR43867:SF2">
    <property type="entry name" value="CELLULOSE SYNTHASE CATALYTIC SUBUNIT A [UDP-FORMING]"/>
    <property type="match status" value="1"/>
</dbReference>
<evidence type="ECO:0000256" key="11">
    <source>
        <dbReference type="RuleBase" id="RU365020"/>
    </source>
</evidence>
<dbReference type="Pfam" id="PF13632">
    <property type="entry name" value="Glyco_trans_2_3"/>
    <property type="match status" value="1"/>
</dbReference>
<evidence type="ECO:0000256" key="4">
    <source>
        <dbReference type="ARBA" id="ARBA00022676"/>
    </source>
</evidence>
<dbReference type="InterPro" id="IPR003919">
    <property type="entry name" value="Cell_synth_A"/>
</dbReference>
<evidence type="ECO:0000256" key="8">
    <source>
        <dbReference type="ARBA" id="ARBA00022989"/>
    </source>
</evidence>
<dbReference type="CDD" id="cd06421">
    <property type="entry name" value="CESA_CelA_like"/>
    <property type="match status" value="1"/>
</dbReference>
<organism evidence="14 15">
    <name type="scientific">Hoeflea algicola</name>
    <dbReference type="NCBI Taxonomy" id="2983763"/>
    <lineage>
        <taxon>Bacteria</taxon>
        <taxon>Pseudomonadati</taxon>
        <taxon>Pseudomonadota</taxon>
        <taxon>Alphaproteobacteria</taxon>
        <taxon>Hyphomicrobiales</taxon>
        <taxon>Rhizobiaceae</taxon>
        <taxon>Hoeflea</taxon>
    </lineage>
</organism>
<dbReference type="NCBIfam" id="TIGR03030">
    <property type="entry name" value="CelA"/>
    <property type="match status" value="1"/>
</dbReference>
<evidence type="ECO:0000259" key="12">
    <source>
        <dbReference type="Pfam" id="PF07238"/>
    </source>
</evidence>
<dbReference type="EMBL" id="JAOVZR010000001">
    <property type="protein sequence ID" value="MCY0150002.1"/>
    <property type="molecule type" value="Genomic_DNA"/>
</dbReference>
<dbReference type="PANTHER" id="PTHR43867">
    <property type="entry name" value="CELLULOSE SYNTHASE CATALYTIC SUBUNIT A [UDP-FORMING]"/>
    <property type="match status" value="1"/>
</dbReference>
<keyword evidence="3 11" id="KW-0997">Cell inner membrane</keyword>
<dbReference type="Gene3D" id="2.60.120.260">
    <property type="entry name" value="Galactose-binding domain-like"/>
    <property type="match status" value="2"/>
</dbReference>
<feature type="transmembrane region" description="Helical" evidence="11">
    <location>
        <begin position="538"/>
        <end position="560"/>
    </location>
</feature>
<reference evidence="14" key="1">
    <citation type="submission" date="2022-10" db="EMBL/GenBank/DDBJ databases">
        <title>Hoeflea sp. G2-23, isolated from marine algae.</title>
        <authorList>
            <person name="Kristyanto S."/>
            <person name="Kim J.M."/>
            <person name="Jeon C.O."/>
        </authorList>
    </citation>
    <scope>NUCLEOTIDE SEQUENCE</scope>
    <source>
        <strain evidence="14">G2-23</strain>
    </source>
</reference>
<dbReference type="EC" id="2.4.1.12" evidence="11"/>
<feature type="transmembrane region" description="Helical" evidence="11">
    <location>
        <begin position="88"/>
        <end position="109"/>
    </location>
</feature>
<keyword evidence="9 11" id="KW-0472">Membrane</keyword>
<dbReference type="InterPro" id="IPR009875">
    <property type="entry name" value="PilZ_domain"/>
</dbReference>
<evidence type="ECO:0000256" key="9">
    <source>
        <dbReference type="ARBA" id="ARBA00023136"/>
    </source>
</evidence>
<keyword evidence="6 11" id="KW-0812">Transmembrane</keyword>
<dbReference type="PRINTS" id="PR01439">
    <property type="entry name" value="CELLSNTHASEA"/>
</dbReference>
<evidence type="ECO:0000256" key="7">
    <source>
        <dbReference type="ARBA" id="ARBA00022916"/>
    </source>
</evidence>
<feature type="domain" description="PilZ" evidence="12">
    <location>
        <begin position="565"/>
        <end position="656"/>
    </location>
</feature>
<feature type="transmembrane region" description="Helical" evidence="11">
    <location>
        <begin position="50"/>
        <end position="68"/>
    </location>
</feature>
<name>A0ABT3ZDZ3_9HYPH</name>
<sequence>MMCTKWFATLAGGLGLALLWLPLSLQAQLVVSLAALGAMFFGMSRPENTVFRFITFIFCGVLALRYAFWRTTETLPVFSEPLNFIPGLLLYLAEMYCLAMLAISFFMLADPIKRVTPKVRSLDELPTVDVFIPTYNEDPDLLAGTLAAAKSMIYPRDKLTIWLLDDGGTEAKRTHKDPTVALAATRRQEQLKALCKAMGVNYHSRKKNDHAKAGNLNDGLRVSKSKLVVVFDADHAPVREFLKETVSFFIEDPKLFLVQTPHYFLNPDPLEKNLRTFRSMPSENEMFYSVLQRGLDKWNASFFCGSAAVLSREALESEGGFSGQSITEDCETALSLHARGWRSLYVDKPLIAGLQPETFVAFIGQRARWCQGMLQILILKRPFLAKGLTIGQRVCYAGINLFWLFPLSRLTFMLSPLLYIFFSLEIYQANIQEFGAYALTYLIASFAMQSYLYGKVRWPWVSELYEYVQSVMLIGSIASVIRNPRKPTFNVTAKGQTLNSNGLSPIAIPYFVIFFVLLAAAVYSLWRLATEPVASDLLMIVALWNLINLGVAGAGLGVVAERRELRRNQRLPIRRHGLLRRGAKTWTVILLDASSGGVSVQFADQEPDIDPESDWSGSIEVRRGGRPVSFPVTIRSVREFDGTNVFGFAYPERMPETFMAIAEVMFSDQDVLQERISRRQVRLDIVRGTVRFARWSIVESFRATGYLLGFGRSGKIESHADAPIVVKANNTRIPGRAPEIPVIGEYGPMRKQVLSIAAATVLAAVAIASPALAQSLLSDTPPAGPASNVTSLRGLGESTILSTRPVALARAAADQGLILTAFEQSKSALMLKGEDDVANLSFMLDAASLSAGGDLVISYRNAVSVMPEASLMAVMVNGSPVGEFPIRSPSGFDKQVINISPALLKAGVNDVRLRAVQHHRVDCSMEATYELWTEIDAGASGFHPGNRSALTDFASLRTIGRNGEGLTDLRLVLPATAGADALNRAVPLVQTMALALNRDDISVTVADSAGNGPGIDLFVATDDDPLSLEAVPGDADYGLSVLAAANPLRARVVLRAATGRELPDLLLSAIGGPLKAVLDSGVRAVRKGEIRADAASSYTLADAGYMATPFSGRLFRTGFEMVMPADFYPAEYATLDLTLHAATSPGLKPTSQLLVRVNGHIVKSLPMRDIDGEVFSGRKLELPLRAFRPGRNQIELLAELERASDDSCVFAERDDSTPRFILLDTTEIRVPALARVGRSPELAAMAGAAYPYAGASGVDVYALKPEPHSISTALTMVAKMSLAARAPLLTRLAFGPPAANHAGNALVIASKRAIDELANRGPDALSTSSQRIDFAASGFSPDMISTSSINLPGAAIPMALASDPTALLDAFHQTTRNQGDGSASFQGLGDRVGAAYRSLSLLAQL</sequence>
<feature type="transmembrane region" description="Helical" evidence="11">
    <location>
        <begin position="753"/>
        <end position="773"/>
    </location>
</feature>
<comment type="cofactor">
    <cofactor evidence="11">
        <name>Mg(2+)</name>
        <dbReference type="ChEBI" id="CHEBI:18420"/>
    </cofactor>
</comment>
<dbReference type="SUPFAM" id="SSF141371">
    <property type="entry name" value="PilZ domain-like"/>
    <property type="match status" value="1"/>
</dbReference>
<keyword evidence="15" id="KW-1185">Reference proteome</keyword>
<accession>A0ABT3ZDZ3</accession>
<evidence type="ECO:0000313" key="14">
    <source>
        <dbReference type="EMBL" id="MCY0150002.1"/>
    </source>
</evidence>
<dbReference type="InterPro" id="IPR001173">
    <property type="entry name" value="Glyco_trans_2-like"/>
</dbReference>
<feature type="transmembrane region" description="Helical" evidence="11">
    <location>
        <begin position="502"/>
        <end position="526"/>
    </location>
</feature>
<comment type="subcellular location">
    <subcellularLocation>
        <location evidence="1">Cell inner membrane</location>
        <topology evidence="1">Multi-pass membrane protein</topology>
    </subcellularLocation>
</comment>
<proteinExistence type="predicted"/>
<evidence type="ECO:0000313" key="15">
    <source>
        <dbReference type="Proteomes" id="UP001073227"/>
    </source>
</evidence>
<comment type="function">
    <text evidence="11">Catalytic subunit of cellulose synthase. It polymerizes uridine 5'-diphosphate glucose to cellulose.</text>
</comment>
<evidence type="ECO:0000256" key="3">
    <source>
        <dbReference type="ARBA" id="ARBA00022519"/>
    </source>
</evidence>
<dbReference type="Gene3D" id="3.90.550.10">
    <property type="entry name" value="Spore Coat Polysaccharide Biosynthesis Protein SpsA, Chain A"/>
    <property type="match status" value="1"/>
</dbReference>